<dbReference type="SUPFAM" id="SSF103190">
    <property type="entry name" value="Sensory domain-like"/>
    <property type="match status" value="1"/>
</dbReference>
<dbReference type="EMBL" id="LACI01001121">
    <property type="protein sequence ID" value="KJU85200.1"/>
    <property type="molecule type" value="Genomic_DNA"/>
</dbReference>
<keyword evidence="6" id="KW-0808">Transferase</keyword>
<dbReference type="PANTHER" id="PTHR45339">
    <property type="entry name" value="HYBRID SIGNAL TRANSDUCTION HISTIDINE KINASE J"/>
    <property type="match status" value="1"/>
</dbReference>
<keyword evidence="11 18" id="KW-1133">Transmembrane helix</keyword>
<reference evidence="22 23" key="1">
    <citation type="submission" date="2015-02" db="EMBL/GenBank/DDBJ databases">
        <title>Single-cell genomics of uncultivated deep-branching MTB reveals a conserved set of magnetosome genes.</title>
        <authorList>
            <person name="Kolinko S."/>
            <person name="Richter M."/>
            <person name="Glockner F.O."/>
            <person name="Brachmann A."/>
            <person name="Schuler D."/>
        </authorList>
    </citation>
    <scope>NUCLEOTIDE SEQUENCE [LARGE SCALE GENOMIC DNA]</scope>
    <source>
        <strain evidence="22">TM-1</strain>
    </source>
</reference>
<feature type="transmembrane region" description="Helical" evidence="18">
    <location>
        <begin position="7"/>
        <end position="28"/>
    </location>
</feature>
<dbReference type="AlphaFoldDB" id="A0A0F3GTA1"/>
<evidence type="ECO:0000259" key="21">
    <source>
        <dbReference type="PROSITE" id="PS50894"/>
    </source>
</evidence>
<keyword evidence="12" id="KW-0902">Two-component regulatory system</keyword>
<evidence type="ECO:0000256" key="13">
    <source>
        <dbReference type="ARBA" id="ARBA00023136"/>
    </source>
</evidence>
<evidence type="ECO:0000256" key="8">
    <source>
        <dbReference type="ARBA" id="ARBA00022741"/>
    </source>
</evidence>
<comment type="caution">
    <text evidence="22">The sequence shown here is derived from an EMBL/GenBank/DDBJ whole genome shotgun (WGS) entry which is preliminary data.</text>
</comment>
<evidence type="ECO:0000256" key="6">
    <source>
        <dbReference type="ARBA" id="ARBA00022679"/>
    </source>
</evidence>
<dbReference type="CDD" id="cd00082">
    <property type="entry name" value="HisKA"/>
    <property type="match status" value="2"/>
</dbReference>
<evidence type="ECO:0000256" key="3">
    <source>
        <dbReference type="ARBA" id="ARBA00012438"/>
    </source>
</evidence>
<evidence type="ECO:0000256" key="16">
    <source>
        <dbReference type="PROSITE-ProRule" id="PRU00110"/>
    </source>
</evidence>
<dbReference type="Gene3D" id="1.20.120.160">
    <property type="entry name" value="HPT domain"/>
    <property type="match status" value="1"/>
</dbReference>
<evidence type="ECO:0000259" key="19">
    <source>
        <dbReference type="PROSITE" id="PS50109"/>
    </source>
</evidence>
<feature type="modified residue" description="4-aspartylphosphate" evidence="17">
    <location>
        <position position="667"/>
    </location>
</feature>
<dbReference type="FunFam" id="3.30.565.10:FF:000010">
    <property type="entry name" value="Sensor histidine kinase RcsC"/>
    <property type="match status" value="1"/>
</dbReference>
<dbReference type="Pfam" id="PF01627">
    <property type="entry name" value="Hpt"/>
    <property type="match status" value="1"/>
</dbReference>
<dbReference type="InterPro" id="IPR036890">
    <property type="entry name" value="HATPase_C_sf"/>
</dbReference>
<dbReference type="Gene3D" id="1.10.287.130">
    <property type="match status" value="2"/>
</dbReference>
<dbReference type="GO" id="GO:0000155">
    <property type="term" value="F:phosphorelay sensor kinase activity"/>
    <property type="evidence" value="ECO:0007669"/>
    <property type="project" value="InterPro"/>
</dbReference>
<dbReference type="InterPro" id="IPR036641">
    <property type="entry name" value="HPT_dom_sf"/>
</dbReference>
<comment type="subcellular location">
    <subcellularLocation>
        <location evidence="2">Cell membrane</location>
        <topology evidence="2">Multi-pass membrane protein</topology>
    </subcellularLocation>
</comment>
<dbReference type="FunFam" id="3.30.450.20:FF:000127">
    <property type="entry name" value="C4-dicarboxylate transport sensor protein"/>
    <property type="match status" value="1"/>
</dbReference>
<dbReference type="SMART" id="SM00388">
    <property type="entry name" value="HisKA"/>
    <property type="match status" value="2"/>
</dbReference>
<evidence type="ECO:0000256" key="11">
    <source>
        <dbReference type="ARBA" id="ARBA00022989"/>
    </source>
</evidence>
<dbReference type="FunFam" id="1.10.287.130:FF:000002">
    <property type="entry name" value="Two-component osmosensing histidine kinase"/>
    <property type="match status" value="1"/>
</dbReference>
<evidence type="ECO:0000313" key="23">
    <source>
        <dbReference type="Proteomes" id="UP000033423"/>
    </source>
</evidence>
<keyword evidence="7 18" id="KW-0812">Transmembrane</keyword>
<dbReference type="InterPro" id="IPR003661">
    <property type="entry name" value="HisK_dim/P_dom"/>
</dbReference>
<evidence type="ECO:0000256" key="17">
    <source>
        <dbReference type="PROSITE-ProRule" id="PRU00169"/>
    </source>
</evidence>
<evidence type="ECO:0000256" key="1">
    <source>
        <dbReference type="ARBA" id="ARBA00000085"/>
    </source>
</evidence>
<feature type="domain" description="Histidine kinase" evidence="19">
    <location>
        <begin position="367"/>
        <end position="590"/>
    </location>
</feature>
<evidence type="ECO:0000256" key="9">
    <source>
        <dbReference type="ARBA" id="ARBA00022777"/>
    </source>
</evidence>
<keyword evidence="9" id="KW-0418">Kinase</keyword>
<dbReference type="Proteomes" id="UP000033423">
    <property type="component" value="Unassembled WGS sequence"/>
</dbReference>
<dbReference type="EC" id="2.7.13.3" evidence="3"/>
<evidence type="ECO:0000256" key="4">
    <source>
        <dbReference type="ARBA" id="ARBA00022475"/>
    </source>
</evidence>
<feature type="modified residue" description="Phosphohistidine" evidence="16">
    <location>
        <position position="814"/>
    </location>
</feature>
<evidence type="ECO:0000256" key="10">
    <source>
        <dbReference type="ARBA" id="ARBA00022840"/>
    </source>
</evidence>
<dbReference type="InterPro" id="IPR036097">
    <property type="entry name" value="HisK_dim/P_sf"/>
</dbReference>
<dbReference type="Gene3D" id="3.30.450.20">
    <property type="entry name" value="PAS domain"/>
    <property type="match status" value="2"/>
</dbReference>
<comment type="catalytic activity">
    <reaction evidence="1">
        <text>ATP + protein L-histidine = ADP + protein N-phospho-L-histidine.</text>
        <dbReference type="EC" id="2.7.13.3"/>
    </reaction>
</comment>
<dbReference type="SUPFAM" id="SSF47384">
    <property type="entry name" value="Homodimeric domain of signal transducing histidine kinase"/>
    <property type="match status" value="2"/>
</dbReference>
<dbReference type="Pfam" id="PF02518">
    <property type="entry name" value="HATPase_c"/>
    <property type="match status" value="2"/>
</dbReference>
<dbReference type="GO" id="GO:0005886">
    <property type="term" value="C:plasma membrane"/>
    <property type="evidence" value="ECO:0007669"/>
    <property type="project" value="UniProtKB-SubCell"/>
</dbReference>
<dbReference type="InterPro" id="IPR029151">
    <property type="entry name" value="Sensor-like_sf"/>
</dbReference>
<sequence length="1278" mass="142919">MNISFNLKGFVFAIIMLCAGAITLYFTVEWTKASTIYNIAEESIEHLGIYNNYLINKISTHSIYPKILAESKLIIEFCDAPTATETVNRHLEQFNSAIGAEVSYIIDRDGITIASSNWSKSNSFVGKNYSFRPYFKQSLQGLVGKYVAVGVTSRRPGYYVSYPVKKDNEVIGVAVLKSDTDILKPSEYAIKGKMFIADNNDVIFEANDDKYEFYAMHNLSAETLANIRRDKQYEGINLSPLPIKDETVFRGITLVTLNSTKYVVTTLPITDNGWRLYLFSDIPELDEKIFINIAIEFLVIAIIILLFLLINYVRLKRSKRALLKRHEELEVMVNTRTEELQISNKMLIAAKEEAEKANRAKTDFLANMSHEIRTPMNAIVGMTDLAMEISADNKQKEYLSIVKGSANALLTIIDEILDMIKIGDGRLEIREVDLPIKAVVISSIDMFAINAIKKGLKLSYHISPDVPDVLRGDPARLRQVIINLIGNALKYTDKGEIEVKLKISDEQRQDNTINILFSVRDTGIGIPTDRTEMIFQRFTQADSSKTRNYGGAGIGLAISMEIVHLMGGKIWVESEVVQGSTFFFTVNMKMSDNADLSDIEDYKTAHKPAPVKPQHTLKILIADDIIENSRLLKTRLERYKHTVFLATTGLEAVECFKREGLDVILMDIQMPEMGGLEATRLIRELEASDNGHIPIIAFTAGAVDEEKALYLKEGMDAVIDKVTETDKLMSIIGNTVPRGVGAVYSGPVNQEIISGGGLPLLDGIDVNKGIGIWNDAQAYRMALIGFSADYGDAADKISSLLENGDIEGAYRIAHSIDGLSGNLSMPDVFRVARELSHSLKKRDIDSARVLLIQLRDLLTIVVNSISSIGQQQVDAVYQDAGESGITDDDRHRETTEAQYSVLIVDDEANNRQLLRQILEDKYRLLFAANGSTALEIVAKARPDMILLDIMMPAMDGYETCRRLKSVAETSDIPVIFISALSDITDKVNAFNSGGVDYIPKPFQGAEVISRIDTHLKLYHLQRFLEERVEEEVNKRRQDEQMLIQQSRMAAMGEMLSMIAHQWRQPLASIASIAGDMEVALMLDDINKDDFSNALNDINAQAQHLSKTINDFRHFFNPMKNKEDIYLDSIINHAMIIMKNSLEYNSITLEIDCSITTSIRTYANEITQVLLNVIKNAQEAILKRQTQKPVITITCKDDDGFVSLDIQDNAGGIAEDIIGKIFNPYFTTKNEANGTGLGLYMSKMIIERHCSGELSVKNMGQGACFTIRLPYKTEEEVSK</sequence>
<evidence type="ECO:0000256" key="2">
    <source>
        <dbReference type="ARBA" id="ARBA00004651"/>
    </source>
</evidence>
<name>A0A0F3GTA1_9BACT</name>
<feature type="modified residue" description="4-aspartylphosphate" evidence="17">
    <location>
        <position position="948"/>
    </location>
</feature>
<keyword evidence="23" id="KW-1185">Reference proteome</keyword>
<dbReference type="InterPro" id="IPR001789">
    <property type="entry name" value="Sig_transdc_resp-reg_receiver"/>
</dbReference>
<gene>
    <name evidence="22" type="ORF">MBAV_002599</name>
</gene>
<dbReference type="GO" id="GO:0005524">
    <property type="term" value="F:ATP binding"/>
    <property type="evidence" value="ECO:0007669"/>
    <property type="project" value="UniProtKB-KW"/>
</dbReference>
<evidence type="ECO:0000256" key="7">
    <source>
        <dbReference type="ARBA" id="ARBA00022692"/>
    </source>
</evidence>
<dbReference type="InterPro" id="IPR005467">
    <property type="entry name" value="His_kinase_dom"/>
</dbReference>
<dbReference type="CDD" id="cd17546">
    <property type="entry name" value="REC_hyHK_CKI1_RcsC-like"/>
    <property type="match status" value="1"/>
</dbReference>
<dbReference type="PROSITE" id="PS50894">
    <property type="entry name" value="HPT"/>
    <property type="match status" value="1"/>
</dbReference>
<evidence type="ECO:0000256" key="18">
    <source>
        <dbReference type="SAM" id="Phobius"/>
    </source>
</evidence>
<dbReference type="SMART" id="SM00387">
    <property type="entry name" value="HATPase_c"/>
    <property type="match status" value="2"/>
</dbReference>
<dbReference type="PROSITE" id="PS50109">
    <property type="entry name" value="HIS_KIN"/>
    <property type="match status" value="2"/>
</dbReference>
<evidence type="ECO:0000256" key="5">
    <source>
        <dbReference type="ARBA" id="ARBA00022553"/>
    </source>
</evidence>
<dbReference type="Gene3D" id="3.40.50.2300">
    <property type="match status" value="2"/>
</dbReference>
<evidence type="ECO:0000313" key="22">
    <source>
        <dbReference type="EMBL" id="KJU85200.1"/>
    </source>
</evidence>
<proteinExistence type="predicted"/>
<accession>A0A0F3GTA1</accession>
<keyword evidence="13 18" id="KW-0472">Membrane</keyword>
<feature type="domain" description="Histidine kinase" evidence="19">
    <location>
        <begin position="1057"/>
        <end position="1272"/>
    </location>
</feature>
<feature type="domain" description="Response regulatory" evidence="20">
    <location>
        <begin position="900"/>
        <end position="1015"/>
    </location>
</feature>
<dbReference type="SMART" id="SM00448">
    <property type="entry name" value="REC"/>
    <property type="match status" value="2"/>
</dbReference>
<evidence type="ECO:0000256" key="15">
    <source>
        <dbReference type="ARBA" id="ARBA00068150"/>
    </source>
</evidence>
<dbReference type="SUPFAM" id="SSF55874">
    <property type="entry name" value="ATPase domain of HSP90 chaperone/DNA topoisomerase II/histidine kinase"/>
    <property type="match status" value="2"/>
</dbReference>
<dbReference type="PANTHER" id="PTHR45339:SF1">
    <property type="entry name" value="HYBRID SIGNAL TRANSDUCTION HISTIDINE KINASE J"/>
    <property type="match status" value="1"/>
</dbReference>
<comment type="subunit">
    <text evidence="14">At low DSF concentrations, interacts with RpfF.</text>
</comment>
<keyword evidence="5 17" id="KW-0597">Phosphoprotein</keyword>
<dbReference type="InterPro" id="IPR008207">
    <property type="entry name" value="Sig_transdc_His_kin_Hpt_dom"/>
</dbReference>
<dbReference type="CDD" id="cd16922">
    <property type="entry name" value="HATPase_EvgS-ArcB-TorS-like"/>
    <property type="match status" value="1"/>
</dbReference>
<evidence type="ECO:0000256" key="14">
    <source>
        <dbReference type="ARBA" id="ARBA00064003"/>
    </source>
</evidence>
<dbReference type="CDD" id="cd19920">
    <property type="entry name" value="REC_PA4781-like"/>
    <property type="match status" value="1"/>
</dbReference>
<keyword evidence="8" id="KW-0547">Nucleotide-binding</keyword>
<dbReference type="PATRIC" id="fig|29290.4.peg.3454"/>
<dbReference type="PRINTS" id="PR00344">
    <property type="entry name" value="BCTRLSENSOR"/>
</dbReference>
<organism evidence="22 23">
    <name type="scientific">Candidatus Magnetobacterium bavaricum</name>
    <dbReference type="NCBI Taxonomy" id="29290"/>
    <lineage>
        <taxon>Bacteria</taxon>
        <taxon>Pseudomonadati</taxon>
        <taxon>Nitrospirota</taxon>
        <taxon>Thermodesulfovibrionia</taxon>
        <taxon>Thermodesulfovibrionales</taxon>
        <taxon>Candidatus Magnetobacteriaceae</taxon>
        <taxon>Candidatus Magnetobacterium</taxon>
    </lineage>
</organism>
<keyword evidence="4" id="KW-1003">Cell membrane</keyword>
<feature type="domain" description="Response regulatory" evidence="20">
    <location>
        <begin position="618"/>
        <end position="736"/>
    </location>
</feature>
<keyword evidence="10" id="KW-0067">ATP-binding</keyword>
<feature type="transmembrane region" description="Helical" evidence="18">
    <location>
        <begin position="289"/>
        <end position="310"/>
    </location>
</feature>
<dbReference type="SUPFAM" id="SSF47226">
    <property type="entry name" value="Histidine-containing phosphotransfer domain, HPT domain"/>
    <property type="match status" value="1"/>
</dbReference>
<dbReference type="InterPro" id="IPR011006">
    <property type="entry name" value="CheY-like_superfamily"/>
</dbReference>
<protein>
    <recommendedName>
        <fullName evidence="15">Sensory/regulatory protein RpfC</fullName>
        <ecNumber evidence="3">2.7.13.3</ecNumber>
    </recommendedName>
</protein>
<evidence type="ECO:0000259" key="20">
    <source>
        <dbReference type="PROSITE" id="PS50110"/>
    </source>
</evidence>
<dbReference type="Pfam" id="PF00072">
    <property type="entry name" value="Response_reg"/>
    <property type="match status" value="2"/>
</dbReference>
<feature type="domain" description="HPt" evidence="21">
    <location>
        <begin position="775"/>
        <end position="875"/>
    </location>
</feature>
<dbReference type="Gene3D" id="3.30.565.10">
    <property type="entry name" value="Histidine kinase-like ATPase, C-terminal domain"/>
    <property type="match status" value="2"/>
</dbReference>
<evidence type="ECO:0000256" key="12">
    <source>
        <dbReference type="ARBA" id="ARBA00023012"/>
    </source>
</evidence>
<dbReference type="InterPro" id="IPR004358">
    <property type="entry name" value="Sig_transdc_His_kin-like_C"/>
</dbReference>
<dbReference type="SUPFAM" id="SSF52172">
    <property type="entry name" value="CheY-like"/>
    <property type="match status" value="2"/>
</dbReference>
<dbReference type="PROSITE" id="PS50110">
    <property type="entry name" value="RESPONSE_REGULATORY"/>
    <property type="match status" value="2"/>
</dbReference>
<dbReference type="Pfam" id="PF00512">
    <property type="entry name" value="HisKA"/>
    <property type="match status" value="1"/>
</dbReference>
<dbReference type="InterPro" id="IPR003594">
    <property type="entry name" value="HATPase_dom"/>
</dbReference>